<keyword evidence="2 6" id="KW-0812">Transmembrane</keyword>
<feature type="transmembrane region" description="Helical" evidence="6">
    <location>
        <begin position="310"/>
        <end position="336"/>
    </location>
</feature>
<feature type="transmembrane region" description="Helical" evidence="6">
    <location>
        <begin position="386"/>
        <end position="405"/>
    </location>
</feature>
<evidence type="ECO:0000256" key="5">
    <source>
        <dbReference type="SAM" id="MobiDB-lite"/>
    </source>
</evidence>
<evidence type="ECO:0000259" key="7">
    <source>
        <dbReference type="Pfam" id="PF00520"/>
    </source>
</evidence>
<feature type="region of interest" description="Disordered" evidence="5">
    <location>
        <begin position="1"/>
        <end position="20"/>
    </location>
</feature>
<gene>
    <name evidence="8" type="ORF">HYH03_007531</name>
</gene>
<name>A0A835YBG5_9CHLO</name>
<organism evidence="8 9">
    <name type="scientific">Edaphochlamys debaryana</name>
    <dbReference type="NCBI Taxonomy" id="47281"/>
    <lineage>
        <taxon>Eukaryota</taxon>
        <taxon>Viridiplantae</taxon>
        <taxon>Chlorophyta</taxon>
        <taxon>core chlorophytes</taxon>
        <taxon>Chlorophyceae</taxon>
        <taxon>CS clade</taxon>
        <taxon>Chlamydomonadales</taxon>
        <taxon>Chlamydomonadales incertae sedis</taxon>
        <taxon>Edaphochlamys</taxon>
    </lineage>
</organism>
<reference evidence="8" key="1">
    <citation type="journal article" date="2020" name="bioRxiv">
        <title>Comparative genomics of Chlamydomonas.</title>
        <authorList>
            <person name="Craig R.J."/>
            <person name="Hasan A.R."/>
            <person name="Ness R.W."/>
            <person name="Keightley P.D."/>
        </authorList>
    </citation>
    <scope>NUCLEOTIDE SEQUENCE</scope>
    <source>
        <strain evidence="8">CCAP 11/70</strain>
    </source>
</reference>
<dbReference type="InterPro" id="IPR005821">
    <property type="entry name" value="Ion_trans_dom"/>
</dbReference>
<evidence type="ECO:0000313" key="9">
    <source>
        <dbReference type="Proteomes" id="UP000612055"/>
    </source>
</evidence>
<keyword evidence="4 6" id="KW-0472">Membrane</keyword>
<evidence type="ECO:0000256" key="3">
    <source>
        <dbReference type="ARBA" id="ARBA00022989"/>
    </source>
</evidence>
<accession>A0A835YBG5</accession>
<dbReference type="SUPFAM" id="SSF81324">
    <property type="entry name" value="Voltage-gated potassium channels"/>
    <property type="match status" value="1"/>
</dbReference>
<feature type="transmembrane region" description="Helical" evidence="6">
    <location>
        <begin position="543"/>
        <end position="562"/>
    </location>
</feature>
<sequence length="567" mass="61687">MAVPDLRKGQSLAPDRVNPGAGSSVNATLFNYAAFDSNHGAGDDHDGDDHDHDDGTNTWAATARMRSRMSVGNMSAVSRTESQTSSIHDVLPTTRAAIMWRTVVGWFPAASEQVRSAPLIVKVQAFFKLSFEQYQSDDTSFEDAAAEIQSMMDPAGLEEAVSGEGRSSSNASLQGPASGPGSQRGAGSGSQATPVWGHASAFRAASRRRESPPTPAAPLSPSSGPGARIGSASARLMEKLNSIRIVQTAAAGAEATKEGLTELSQWLATAFGALGAGSGLAVDVALKPTATNYLRTIFWDPVHPNSMFKVWWDFFMLPIDMWTCLGMPIVVVFVCNLRITTRLGVWEFINDVLAFLDVLMQLRTAIITGDFRVKHTLSSIANHYLARWAILDLAAAVPFLTLINIGSQYDYSSRVLLFRLTRFSKLLRLPRVITKSNVQTYLQVRVFKKRGSLPLMVLLLTVFITMHQFSCIFYFIGVVETSNTLGAPSPPPPPLPPWPPGTRPPPPFPPSPPSAPEIGSDYDSWVEGEGVYNMRPAGRYWDALYFVMYTFLTVGYGDIMIVTNAEK</sequence>
<comment type="caution">
    <text evidence="8">The sequence shown here is derived from an EMBL/GenBank/DDBJ whole genome shotgun (WGS) entry which is preliminary data.</text>
</comment>
<dbReference type="AlphaFoldDB" id="A0A835YBG5"/>
<feature type="domain" description="Ion transport" evidence="7">
    <location>
        <begin position="311"/>
        <end position="567"/>
    </location>
</feature>
<feature type="compositionally biased region" description="Pro residues" evidence="5">
    <location>
        <begin position="488"/>
        <end position="514"/>
    </location>
</feature>
<dbReference type="Gene3D" id="1.10.287.70">
    <property type="match status" value="1"/>
</dbReference>
<dbReference type="EMBL" id="JAEHOE010000031">
    <property type="protein sequence ID" value="KAG2494479.1"/>
    <property type="molecule type" value="Genomic_DNA"/>
</dbReference>
<feature type="region of interest" description="Disordered" evidence="5">
    <location>
        <begin position="158"/>
        <end position="228"/>
    </location>
</feature>
<dbReference type="OrthoDB" id="426293at2759"/>
<dbReference type="Proteomes" id="UP000612055">
    <property type="component" value="Unassembled WGS sequence"/>
</dbReference>
<dbReference type="PANTHER" id="PTHR10217">
    <property type="entry name" value="VOLTAGE AND LIGAND GATED POTASSIUM CHANNEL"/>
    <property type="match status" value="1"/>
</dbReference>
<feature type="transmembrane region" description="Helical" evidence="6">
    <location>
        <begin position="348"/>
        <end position="366"/>
    </location>
</feature>
<feature type="region of interest" description="Disordered" evidence="5">
    <location>
        <begin position="486"/>
        <end position="514"/>
    </location>
</feature>
<dbReference type="GO" id="GO:0005249">
    <property type="term" value="F:voltage-gated potassium channel activity"/>
    <property type="evidence" value="ECO:0007669"/>
    <property type="project" value="TreeGrafter"/>
</dbReference>
<proteinExistence type="predicted"/>
<comment type="subcellular location">
    <subcellularLocation>
        <location evidence="1">Membrane</location>
        <topology evidence="1">Multi-pass membrane protein</topology>
    </subcellularLocation>
</comment>
<dbReference type="InterPro" id="IPR050818">
    <property type="entry name" value="KCNH_animal-type"/>
</dbReference>
<evidence type="ECO:0000256" key="6">
    <source>
        <dbReference type="SAM" id="Phobius"/>
    </source>
</evidence>
<keyword evidence="3 6" id="KW-1133">Transmembrane helix</keyword>
<keyword evidence="9" id="KW-1185">Reference proteome</keyword>
<dbReference type="GO" id="GO:0042391">
    <property type="term" value="P:regulation of membrane potential"/>
    <property type="evidence" value="ECO:0007669"/>
    <property type="project" value="TreeGrafter"/>
</dbReference>
<evidence type="ECO:0000256" key="4">
    <source>
        <dbReference type="ARBA" id="ARBA00023136"/>
    </source>
</evidence>
<evidence type="ECO:0000256" key="2">
    <source>
        <dbReference type="ARBA" id="ARBA00022692"/>
    </source>
</evidence>
<evidence type="ECO:0000256" key="1">
    <source>
        <dbReference type="ARBA" id="ARBA00004141"/>
    </source>
</evidence>
<dbReference type="Pfam" id="PF00520">
    <property type="entry name" value="Ion_trans"/>
    <property type="match status" value="1"/>
</dbReference>
<feature type="non-terminal residue" evidence="8">
    <location>
        <position position="567"/>
    </location>
</feature>
<dbReference type="GO" id="GO:0005886">
    <property type="term" value="C:plasma membrane"/>
    <property type="evidence" value="ECO:0007669"/>
    <property type="project" value="TreeGrafter"/>
</dbReference>
<dbReference type="PANTHER" id="PTHR10217:SF435">
    <property type="entry name" value="POTASSIUM VOLTAGE-GATED CHANNEL PROTEIN EAG"/>
    <property type="match status" value="1"/>
</dbReference>
<feature type="transmembrane region" description="Helical" evidence="6">
    <location>
        <begin position="455"/>
        <end position="476"/>
    </location>
</feature>
<protein>
    <recommendedName>
        <fullName evidence="7">Ion transport domain-containing protein</fullName>
    </recommendedName>
</protein>
<evidence type="ECO:0000313" key="8">
    <source>
        <dbReference type="EMBL" id="KAG2494479.1"/>
    </source>
</evidence>